<evidence type="ECO:0000313" key="2">
    <source>
        <dbReference type="EMBL" id="ODQ75454.1"/>
    </source>
</evidence>
<dbReference type="AlphaFoldDB" id="A0A1E3QDA2"/>
<accession>A0A1E3QDA2</accession>
<proteinExistence type="predicted"/>
<feature type="region of interest" description="Disordered" evidence="1">
    <location>
        <begin position="74"/>
        <end position="94"/>
    </location>
</feature>
<organism evidence="2 3">
    <name type="scientific">Lipomyces starkeyi NRRL Y-11557</name>
    <dbReference type="NCBI Taxonomy" id="675824"/>
    <lineage>
        <taxon>Eukaryota</taxon>
        <taxon>Fungi</taxon>
        <taxon>Dikarya</taxon>
        <taxon>Ascomycota</taxon>
        <taxon>Saccharomycotina</taxon>
        <taxon>Lipomycetes</taxon>
        <taxon>Lipomycetales</taxon>
        <taxon>Lipomycetaceae</taxon>
        <taxon>Lipomyces</taxon>
    </lineage>
</organism>
<keyword evidence="3" id="KW-1185">Reference proteome</keyword>
<gene>
    <name evidence="2" type="ORF">LIPSTDRAFT_208123</name>
</gene>
<sequence length="494" mass="57538">MNFNFVRVSKRTYIRARTSTACTNSNFRRLLRLQYTIVRQCSTEGNGLPGSDGLKAWQSDRQSVRKMIEVLMSHRTSHSEESRQPPRSLLAISNDPKTSPTIELNIADNDVFYDPAVFNIILDRMFSRGHVMDIQIGTGRGIFNALSTSGLPNTEKFQVDNYDIGRDLVEYMVNLYGNKRRSNVMQPSPAMLNRVTEQIKMQPYENQLNAISFTSCFHYFANLEHLRWIHSMLRYGGYAVFYWLYDPLLYHPPETPIMPRFSRSGKKIPGVQYPPGSKIVERLRELKTTLGRRLQNISEAERAALDERLLQITREFGEAYRTNPNSKFALQTLMRIQLRLGDLEKQTARKSMMESAVNSGNELAKDDADIKPGVWQVRMAETLGKYRERSLPSVSEGNWMSLLYNMEHLWELSGLFRMPPESHSRTFSMRVDLRSILHMWKEDPNFWHLDRQAEDNLLEELRNVLEDCVEDEDLDEYGRVNMVFRSHITWLKKV</sequence>
<evidence type="ECO:0000313" key="3">
    <source>
        <dbReference type="Proteomes" id="UP000094385"/>
    </source>
</evidence>
<reference evidence="2 3" key="1">
    <citation type="journal article" date="2016" name="Proc. Natl. Acad. Sci. U.S.A.">
        <title>Comparative genomics of biotechnologically important yeasts.</title>
        <authorList>
            <person name="Riley R."/>
            <person name="Haridas S."/>
            <person name="Wolfe K.H."/>
            <person name="Lopes M.R."/>
            <person name="Hittinger C.T."/>
            <person name="Goeker M."/>
            <person name="Salamov A.A."/>
            <person name="Wisecaver J.H."/>
            <person name="Long T.M."/>
            <person name="Calvey C.H."/>
            <person name="Aerts A.L."/>
            <person name="Barry K.W."/>
            <person name="Choi C."/>
            <person name="Clum A."/>
            <person name="Coughlan A.Y."/>
            <person name="Deshpande S."/>
            <person name="Douglass A.P."/>
            <person name="Hanson S.J."/>
            <person name="Klenk H.-P."/>
            <person name="LaButti K.M."/>
            <person name="Lapidus A."/>
            <person name="Lindquist E.A."/>
            <person name="Lipzen A.M."/>
            <person name="Meier-Kolthoff J.P."/>
            <person name="Ohm R.A."/>
            <person name="Otillar R.P."/>
            <person name="Pangilinan J.L."/>
            <person name="Peng Y."/>
            <person name="Rokas A."/>
            <person name="Rosa C.A."/>
            <person name="Scheuner C."/>
            <person name="Sibirny A.A."/>
            <person name="Slot J.C."/>
            <person name="Stielow J.B."/>
            <person name="Sun H."/>
            <person name="Kurtzman C.P."/>
            <person name="Blackwell M."/>
            <person name="Grigoriev I.V."/>
            <person name="Jeffries T.W."/>
        </authorList>
    </citation>
    <scope>NUCLEOTIDE SEQUENCE [LARGE SCALE GENOMIC DNA]</scope>
    <source>
        <strain evidence="2 3">NRRL Y-11557</strain>
    </source>
</reference>
<dbReference type="OrthoDB" id="10351408at2759"/>
<evidence type="ECO:0000256" key="1">
    <source>
        <dbReference type="SAM" id="MobiDB-lite"/>
    </source>
</evidence>
<protein>
    <submittedName>
        <fullName evidence="2">Uncharacterized protein</fullName>
    </submittedName>
</protein>
<name>A0A1E3QDA2_LIPST</name>
<dbReference type="Proteomes" id="UP000094385">
    <property type="component" value="Unassembled WGS sequence"/>
</dbReference>
<dbReference type="EMBL" id="KV454290">
    <property type="protein sequence ID" value="ODQ75454.1"/>
    <property type="molecule type" value="Genomic_DNA"/>
</dbReference>